<accession>A0ABT0ZS54</accession>
<evidence type="ECO:0000313" key="3">
    <source>
        <dbReference type="Proteomes" id="UP001165283"/>
    </source>
</evidence>
<dbReference type="Pfam" id="PF19844">
    <property type="entry name" value="DUF6319"/>
    <property type="match status" value="1"/>
</dbReference>
<dbReference type="Proteomes" id="UP001165283">
    <property type="component" value="Unassembled WGS sequence"/>
</dbReference>
<reference evidence="2" key="1">
    <citation type="submission" date="2021-04" db="EMBL/GenBank/DDBJ databases">
        <title>Pseudonocardia sp. nov., isolated from sandy soil of mangrove forest.</title>
        <authorList>
            <person name="Zan Z."/>
            <person name="Huang R."/>
            <person name="Liu W."/>
        </authorList>
    </citation>
    <scope>NUCLEOTIDE SEQUENCE</scope>
    <source>
        <strain evidence="2">S2-4</strain>
    </source>
</reference>
<feature type="compositionally biased region" description="Low complexity" evidence="1">
    <location>
        <begin position="1"/>
        <end position="69"/>
    </location>
</feature>
<organism evidence="2 3">
    <name type="scientific">Pseudonocardia humida</name>
    <dbReference type="NCBI Taxonomy" id="2800819"/>
    <lineage>
        <taxon>Bacteria</taxon>
        <taxon>Bacillati</taxon>
        <taxon>Actinomycetota</taxon>
        <taxon>Actinomycetes</taxon>
        <taxon>Pseudonocardiales</taxon>
        <taxon>Pseudonocardiaceae</taxon>
        <taxon>Pseudonocardia</taxon>
    </lineage>
</organism>
<evidence type="ECO:0000256" key="1">
    <source>
        <dbReference type="SAM" id="MobiDB-lite"/>
    </source>
</evidence>
<protein>
    <recommendedName>
        <fullName evidence="4">Mucin-associated surface protein (MASP)</fullName>
    </recommendedName>
</protein>
<gene>
    <name evidence="2" type="ORF">KDL28_00500</name>
</gene>
<dbReference type="InterPro" id="IPR046282">
    <property type="entry name" value="DUF6319"/>
</dbReference>
<keyword evidence="3" id="KW-1185">Reference proteome</keyword>
<name>A0ABT0ZS54_9PSEU</name>
<comment type="caution">
    <text evidence="2">The sequence shown here is derived from an EMBL/GenBank/DDBJ whole genome shotgun (WGS) entry which is preliminary data.</text>
</comment>
<dbReference type="RefSeq" id="WP_252435118.1">
    <property type="nucleotide sequence ID" value="NZ_JAGSOV010000003.1"/>
</dbReference>
<proteinExistence type="predicted"/>
<evidence type="ECO:0000313" key="2">
    <source>
        <dbReference type="EMBL" id="MCO1653525.1"/>
    </source>
</evidence>
<feature type="region of interest" description="Disordered" evidence="1">
    <location>
        <begin position="1"/>
        <end position="92"/>
    </location>
</feature>
<dbReference type="EMBL" id="JAGSOV010000003">
    <property type="protein sequence ID" value="MCO1653525.1"/>
    <property type="molecule type" value="Genomic_DNA"/>
</dbReference>
<evidence type="ECO:0008006" key="4">
    <source>
        <dbReference type="Google" id="ProtNLM"/>
    </source>
</evidence>
<sequence>MTTPEQPTATDPADPATPAKAGGRTGKAAARTAPEPADAAPAAAAPADTAPADTAPEDASGTTDGAAAEGVDEAAPEKRRRGRPKGSTARTTRTIELILTVSGTVDGEWQAELKQGSAWLSRGLPVSATAVAAAARELHPELADPIDAAIGAAREQRAARVAALEAELEQARKALAEIEG</sequence>